<comment type="caution">
    <text evidence="1">The sequence shown here is derived from an EMBL/GenBank/DDBJ whole genome shotgun (WGS) entry which is preliminary data.</text>
</comment>
<gene>
    <name evidence="1" type="ORF">CG405_05380</name>
</gene>
<proteinExistence type="predicted"/>
<organism evidence="1 2">
    <name type="scientific">Gardnerella vaginalis</name>
    <dbReference type="NCBI Taxonomy" id="2702"/>
    <lineage>
        <taxon>Bacteria</taxon>
        <taxon>Bacillati</taxon>
        <taxon>Actinomycetota</taxon>
        <taxon>Actinomycetes</taxon>
        <taxon>Bifidobacteriales</taxon>
        <taxon>Bifidobacteriaceae</taxon>
        <taxon>Gardnerella</taxon>
    </lineage>
</organism>
<dbReference type="EMBL" id="NNRU01000004">
    <property type="protein sequence ID" value="RFT28456.1"/>
    <property type="molecule type" value="Genomic_DNA"/>
</dbReference>
<dbReference type="AlphaFoldDB" id="A0A3E2C9V6"/>
<reference evidence="1 2" key="1">
    <citation type="submission" date="2017-07" db="EMBL/GenBank/DDBJ databases">
        <title>A comparative genomics approach to explaining the enigmatic role of Gardnerella vaginalis in the vaginal microbiome.</title>
        <authorList>
            <person name="Vancuren S.J."/>
            <person name="Hill J.E."/>
        </authorList>
    </citation>
    <scope>NUCLEOTIDE SEQUENCE [LARGE SCALE GENOMIC DNA]</scope>
    <source>
        <strain evidence="1 2">WP023</strain>
    </source>
</reference>
<dbReference type="Proteomes" id="UP000258379">
    <property type="component" value="Unassembled WGS sequence"/>
</dbReference>
<evidence type="ECO:0000313" key="1">
    <source>
        <dbReference type="EMBL" id="RFT28456.1"/>
    </source>
</evidence>
<sequence length="309" mass="34852">MSISKIKSIFENVSTCEAWSLQLLRIKNSKSTGTTYSTREITLSPEGSLTKFLSEISHRYCSEEEGLEEMFESVTDYDGSTVGKTIYKLTIDNDLISKEYPELIKSIGNPDSEVDPLEFSAQAYILNGIISMDEEELSVNLISMQNPVTSLKHKFLRANGTFTEISDKVISLRTAIDVVIVDKTVYMLTLAGENLFNMERAYRSVCKKEITNITDLGIINDTEAFKTVASHGHNPRKFVSFNESHLQKLKDANNRKKISKKFNIPLDGDKFDVSQPEVADKLVKLLCDRGMVDPFDDNPMEVSSSKKWE</sequence>
<name>A0A3E2C9V6_GARVA</name>
<protein>
    <submittedName>
        <fullName evidence="1">DUF4868 domain-containing protein</fullName>
    </submittedName>
</protein>
<dbReference type="RefSeq" id="WP_415686453.1">
    <property type="nucleotide sequence ID" value="NZ_JBLLPI010000001.1"/>
</dbReference>
<evidence type="ECO:0000313" key="2">
    <source>
        <dbReference type="Proteomes" id="UP000258379"/>
    </source>
</evidence>
<dbReference type="InterPro" id="IPR032359">
    <property type="entry name" value="KwaB-like"/>
</dbReference>
<accession>A0A3E2C9V6</accession>
<dbReference type="Pfam" id="PF16162">
    <property type="entry name" value="KwaB"/>
    <property type="match status" value="1"/>
</dbReference>